<dbReference type="GO" id="GO:0070007">
    <property type="term" value="F:glutamic-type endopeptidase activity"/>
    <property type="evidence" value="ECO:0007669"/>
    <property type="project" value="InterPro"/>
</dbReference>
<dbReference type="EMBL" id="QGMK01001217">
    <property type="protein sequence ID" value="TVY71471.1"/>
    <property type="molecule type" value="Genomic_DNA"/>
</dbReference>
<gene>
    <name evidence="3" type="primary">PRTB</name>
    <name evidence="3" type="ORF">LSUE1_G008834</name>
</gene>
<dbReference type="InterPro" id="IPR000250">
    <property type="entry name" value="Peptidase_G1"/>
</dbReference>
<dbReference type="InterPro" id="IPR013320">
    <property type="entry name" value="ConA-like_dom_sf"/>
</dbReference>
<keyword evidence="4" id="KW-1185">Reference proteome</keyword>
<comment type="caution">
    <text evidence="3">The sequence shown here is derived from an EMBL/GenBank/DDBJ whole genome shotgun (WGS) entry which is preliminary data.</text>
</comment>
<evidence type="ECO:0000256" key="2">
    <source>
        <dbReference type="SAM" id="SignalP"/>
    </source>
</evidence>
<accession>A0A8T9BZQ6</accession>
<dbReference type="Gene3D" id="2.60.120.700">
    <property type="entry name" value="Peptidase G1"/>
    <property type="match status" value="1"/>
</dbReference>
<dbReference type="Pfam" id="PF01828">
    <property type="entry name" value="Peptidase_A4"/>
    <property type="match status" value="1"/>
</dbReference>
<proteinExistence type="predicted"/>
<dbReference type="PRINTS" id="PR00977">
    <property type="entry name" value="SCYTLDPTASE"/>
</dbReference>
<evidence type="ECO:0000313" key="3">
    <source>
        <dbReference type="EMBL" id="TVY71471.1"/>
    </source>
</evidence>
<dbReference type="PANTHER" id="PTHR37536:SF1">
    <property type="entry name" value="ASPERGILLOPEPSIN, PUTAITVE (AFU_ORTHOLOGUE AFUA_7G01200)"/>
    <property type="match status" value="1"/>
</dbReference>
<dbReference type="PANTHER" id="PTHR37536">
    <property type="entry name" value="PUTATIVE (AFU_ORTHOLOGUE AFUA_3G02970)-RELATED"/>
    <property type="match status" value="1"/>
</dbReference>
<dbReference type="Proteomes" id="UP000469558">
    <property type="component" value="Unassembled WGS sequence"/>
</dbReference>
<dbReference type="AlphaFoldDB" id="A0A8T9BZQ6"/>
<feature type="active site" description="Proton acceptor" evidence="1">
    <location>
        <position position="191"/>
    </location>
</feature>
<sequence>MKFTSALAAAILAHVALATPVGSTRERRHASRSARKLARSQGTVLKTGPMIKSTTESPAADVSYSENWAGAVITSTDVTEVTGIATIPTVTTNDGAAWVGIDGDSCETAILQTGFQWINGEYSAWYEWYPEDSYNFDITIAAGDSIQMTVKATSKTGGTATIENLTTGTSVTETFSGQHSLCEYDAEWIVEDFEECEGSSCSLVPFGDFGTIEFTSATALINGATVDAGTSGEIIDIEQSSVLTSCSTSGTTVTCKYV</sequence>
<protein>
    <submittedName>
        <fullName evidence="3">Scytalidopepsin B</fullName>
    </submittedName>
</protein>
<feature type="signal peptide" evidence="2">
    <location>
        <begin position="1"/>
        <end position="18"/>
    </location>
</feature>
<evidence type="ECO:0000256" key="1">
    <source>
        <dbReference type="PIRSR" id="PIRSR600250-50"/>
    </source>
</evidence>
<dbReference type="InterPro" id="IPR038656">
    <property type="entry name" value="Peptidase_G1_sf"/>
</dbReference>
<evidence type="ECO:0000313" key="4">
    <source>
        <dbReference type="Proteomes" id="UP000469558"/>
    </source>
</evidence>
<name>A0A8T9BZQ6_9HELO</name>
<dbReference type="SUPFAM" id="SSF49899">
    <property type="entry name" value="Concanavalin A-like lectins/glucanases"/>
    <property type="match status" value="1"/>
</dbReference>
<reference evidence="3 4" key="1">
    <citation type="submission" date="2018-05" db="EMBL/GenBank/DDBJ databases">
        <title>Genome sequencing and assembly of the regulated plant pathogen Lachnellula willkommii and related sister species for the development of diagnostic species identification markers.</title>
        <authorList>
            <person name="Giroux E."/>
            <person name="Bilodeau G."/>
        </authorList>
    </citation>
    <scope>NUCLEOTIDE SEQUENCE [LARGE SCALE GENOMIC DNA]</scope>
    <source>
        <strain evidence="3 4">CBS 268.59</strain>
    </source>
</reference>
<dbReference type="OrthoDB" id="2862635at2759"/>
<feature type="chain" id="PRO_5035925729" evidence="2">
    <location>
        <begin position="19"/>
        <end position="258"/>
    </location>
</feature>
<organism evidence="3 4">
    <name type="scientific">Lachnellula suecica</name>
    <dbReference type="NCBI Taxonomy" id="602035"/>
    <lineage>
        <taxon>Eukaryota</taxon>
        <taxon>Fungi</taxon>
        <taxon>Dikarya</taxon>
        <taxon>Ascomycota</taxon>
        <taxon>Pezizomycotina</taxon>
        <taxon>Leotiomycetes</taxon>
        <taxon>Helotiales</taxon>
        <taxon>Lachnaceae</taxon>
        <taxon>Lachnellula</taxon>
    </lineage>
</organism>
<dbReference type="GO" id="GO:0006508">
    <property type="term" value="P:proteolysis"/>
    <property type="evidence" value="ECO:0007669"/>
    <property type="project" value="InterPro"/>
</dbReference>
<keyword evidence="2" id="KW-0732">Signal</keyword>
<dbReference type="CDD" id="cd13426">
    <property type="entry name" value="Peptidase_G1"/>
    <property type="match status" value="1"/>
</dbReference>